<keyword evidence="4" id="KW-0547">Nucleotide-binding</keyword>
<dbReference type="SUPFAM" id="SSF56112">
    <property type="entry name" value="Protein kinase-like (PK-like)"/>
    <property type="match status" value="1"/>
</dbReference>
<dbReference type="EMBL" id="PZQS01000014">
    <property type="protein sequence ID" value="PVD18890.1"/>
    <property type="molecule type" value="Genomic_DNA"/>
</dbReference>
<dbReference type="Proteomes" id="UP000245119">
    <property type="component" value="Linkage Group LG14"/>
</dbReference>
<dbReference type="GO" id="GO:0004674">
    <property type="term" value="F:protein serine/threonine kinase activity"/>
    <property type="evidence" value="ECO:0007669"/>
    <property type="project" value="UniProtKB-KW"/>
</dbReference>
<evidence type="ECO:0000256" key="7">
    <source>
        <dbReference type="ARBA" id="ARBA00047899"/>
    </source>
</evidence>
<proteinExistence type="predicted"/>
<feature type="domain" description="Protein kinase" evidence="10">
    <location>
        <begin position="1"/>
        <end position="223"/>
    </location>
</feature>
<dbReference type="AlphaFoldDB" id="A0A2T7NCI9"/>
<dbReference type="OrthoDB" id="248923at2759"/>
<organism evidence="11 12">
    <name type="scientific">Pomacea canaliculata</name>
    <name type="common">Golden apple snail</name>
    <dbReference type="NCBI Taxonomy" id="400727"/>
    <lineage>
        <taxon>Eukaryota</taxon>
        <taxon>Metazoa</taxon>
        <taxon>Spiralia</taxon>
        <taxon>Lophotrochozoa</taxon>
        <taxon>Mollusca</taxon>
        <taxon>Gastropoda</taxon>
        <taxon>Caenogastropoda</taxon>
        <taxon>Architaenioglossa</taxon>
        <taxon>Ampullarioidea</taxon>
        <taxon>Ampullariidae</taxon>
        <taxon>Pomacea</taxon>
    </lineage>
</organism>
<gene>
    <name evidence="11" type="ORF">C0Q70_21448</name>
</gene>
<evidence type="ECO:0000256" key="4">
    <source>
        <dbReference type="ARBA" id="ARBA00022741"/>
    </source>
</evidence>
<feature type="region of interest" description="Disordered" evidence="9">
    <location>
        <begin position="283"/>
        <end position="311"/>
    </location>
</feature>
<evidence type="ECO:0000256" key="1">
    <source>
        <dbReference type="ARBA" id="ARBA00012513"/>
    </source>
</evidence>
<sequence>MDQALVEVKVLARCRHVNIVAYFEANVNNGCLQIDMEYADGGDMQRKILDQRGIHFDVEIILDWFIQICFALKYLHAQNILHRGKNVLFCPLDLKPQNLFLTADGIVKLGDFGIAKILQDSSDHAFTAIGTPYYLSPEVCQRQPYNFKSDMWSAGCVLYELCSLHVPFQAQNLPLLVLKILDGNYEPIPSHNGAILEDLVTVLLNSDPYQRPSAVQILNVPALQSYVETSYRKCARHREIQQRLRSLAKQSESPGNCVETPVLSLQQKTYAVRKAVLRRLSVATPKRSSVTQQKKSAHSAEAALAPKRQRKEPAPVFKLENAVLHSTNISHRHHSEFEDNSENCKYAMCEKVQNNKDPFLTDEDSSNNILDQAPKQNYSEGMFMNCKSKEKMKCRPKDLETAHKLERQVIKKQDVESEDCSSNQSISQVTNSSVCKFQKAAEPGTQCHPAEKGQESKVTPSATYTLISQHAGAMERKYGEQCMCESSNCILQILYRSVKEGRHDKHASEQMLFRYLLDHLGASYCEEILKGVLKALKNGVDYSAFEESAGKITLNYLPVILQLAILLDNND</sequence>
<evidence type="ECO:0000256" key="5">
    <source>
        <dbReference type="ARBA" id="ARBA00022777"/>
    </source>
</evidence>
<evidence type="ECO:0000256" key="8">
    <source>
        <dbReference type="ARBA" id="ARBA00048679"/>
    </source>
</evidence>
<keyword evidence="2" id="KW-0723">Serine/threonine-protein kinase</keyword>
<dbReference type="PANTHER" id="PTHR44899">
    <property type="entry name" value="CAMK FAMILY PROTEIN KINASE"/>
    <property type="match status" value="1"/>
</dbReference>
<dbReference type="InterPro" id="IPR051131">
    <property type="entry name" value="NEK_Ser/Thr_kinase_NIMA"/>
</dbReference>
<dbReference type="PANTHER" id="PTHR44899:SF3">
    <property type="entry name" value="SERINE_THREONINE-PROTEIN KINASE NEK1"/>
    <property type="match status" value="1"/>
</dbReference>
<dbReference type="STRING" id="400727.A0A2T7NCI9"/>
<dbReference type="Pfam" id="PF00069">
    <property type="entry name" value="Pkinase"/>
    <property type="match status" value="1"/>
</dbReference>
<dbReference type="GO" id="GO:0005524">
    <property type="term" value="F:ATP binding"/>
    <property type="evidence" value="ECO:0007669"/>
    <property type="project" value="UniProtKB-KW"/>
</dbReference>
<evidence type="ECO:0000256" key="9">
    <source>
        <dbReference type="SAM" id="MobiDB-lite"/>
    </source>
</evidence>
<dbReference type="EC" id="2.7.11.1" evidence="1"/>
<reference evidence="11 12" key="1">
    <citation type="submission" date="2018-04" db="EMBL/GenBank/DDBJ databases">
        <title>The genome of golden apple snail Pomacea canaliculata provides insight into stress tolerance and invasive adaptation.</title>
        <authorList>
            <person name="Liu C."/>
            <person name="Liu B."/>
            <person name="Ren Y."/>
            <person name="Zhang Y."/>
            <person name="Wang H."/>
            <person name="Li S."/>
            <person name="Jiang F."/>
            <person name="Yin L."/>
            <person name="Zhang G."/>
            <person name="Qian W."/>
            <person name="Fan W."/>
        </authorList>
    </citation>
    <scope>NUCLEOTIDE SEQUENCE [LARGE SCALE GENOMIC DNA]</scope>
    <source>
        <strain evidence="11">SZHN2017</strain>
        <tissue evidence="11">Muscle</tissue>
    </source>
</reference>
<keyword evidence="3" id="KW-0808">Transferase</keyword>
<protein>
    <recommendedName>
        <fullName evidence="1">non-specific serine/threonine protein kinase</fullName>
        <ecNumber evidence="1">2.7.11.1</ecNumber>
    </recommendedName>
</protein>
<name>A0A2T7NCI9_POMCA</name>
<comment type="catalytic activity">
    <reaction evidence="7">
        <text>L-threonyl-[protein] + ATP = O-phospho-L-threonyl-[protein] + ADP + H(+)</text>
        <dbReference type="Rhea" id="RHEA:46608"/>
        <dbReference type="Rhea" id="RHEA-COMP:11060"/>
        <dbReference type="Rhea" id="RHEA-COMP:11605"/>
        <dbReference type="ChEBI" id="CHEBI:15378"/>
        <dbReference type="ChEBI" id="CHEBI:30013"/>
        <dbReference type="ChEBI" id="CHEBI:30616"/>
        <dbReference type="ChEBI" id="CHEBI:61977"/>
        <dbReference type="ChEBI" id="CHEBI:456216"/>
        <dbReference type="EC" id="2.7.11.1"/>
    </reaction>
</comment>
<evidence type="ECO:0000259" key="10">
    <source>
        <dbReference type="PROSITE" id="PS50011"/>
    </source>
</evidence>
<accession>A0A2T7NCI9</accession>
<dbReference type="InterPro" id="IPR000719">
    <property type="entry name" value="Prot_kinase_dom"/>
</dbReference>
<evidence type="ECO:0000256" key="2">
    <source>
        <dbReference type="ARBA" id="ARBA00022527"/>
    </source>
</evidence>
<keyword evidence="12" id="KW-1185">Reference proteome</keyword>
<dbReference type="SMART" id="SM00220">
    <property type="entry name" value="S_TKc"/>
    <property type="match status" value="1"/>
</dbReference>
<dbReference type="InterPro" id="IPR011009">
    <property type="entry name" value="Kinase-like_dom_sf"/>
</dbReference>
<dbReference type="PROSITE" id="PS50011">
    <property type="entry name" value="PROTEIN_KINASE_DOM"/>
    <property type="match status" value="1"/>
</dbReference>
<evidence type="ECO:0000256" key="3">
    <source>
        <dbReference type="ARBA" id="ARBA00022679"/>
    </source>
</evidence>
<comment type="catalytic activity">
    <reaction evidence="8">
        <text>L-seryl-[protein] + ATP = O-phospho-L-seryl-[protein] + ADP + H(+)</text>
        <dbReference type="Rhea" id="RHEA:17989"/>
        <dbReference type="Rhea" id="RHEA-COMP:9863"/>
        <dbReference type="Rhea" id="RHEA-COMP:11604"/>
        <dbReference type="ChEBI" id="CHEBI:15378"/>
        <dbReference type="ChEBI" id="CHEBI:29999"/>
        <dbReference type="ChEBI" id="CHEBI:30616"/>
        <dbReference type="ChEBI" id="CHEBI:83421"/>
        <dbReference type="ChEBI" id="CHEBI:456216"/>
        <dbReference type="EC" id="2.7.11.1"/>
    </reaction>
</comment>
<dbReference type="CDD" id="cd08215">
    <property type="entry name" value="STKc_Nek"/>
    <property type="match status" value="1"/>
</dbReference>
<evidence type="ECO:0000256" key="6">
    <source>
        <dbReference type="ARBA" id="ARBA00022840"/>
    </source>
</evidence>
<keyword evidence="6" id="KW-0067">ATP-binding</keyword>
<keyword evidence="5" id="KW-0418">Kinase</keyword>
<evidence type="ECO:0000313" key="11">
    <source>
        <dbReference type="EMBL" id="PVD18890.1"/>
    </source>
</evidence>
<comment type="caution">
    <text evidence="11">The sequence shown here is derived from an EMBL/GenBank/DDBJ whole genome shotgun (WGS) entry which is preliminary data.</text>
</comment>
<evidence type="ECO:0000313" key="12">
    <source>
        <dbReference type="Proteomes" id="UP000245119"/>
    </source>
</evidence>
<dbReference type="Gene3D" id="1.10.510.10">
    <property type="entry name" value="Transferase(Phosphotransferase) domain 1"/>
    <property type="match status" value="1"/>
</dbReference>